<dbReference type="RefSeq" id="WP_208851546.1">
    <property type="nucleotide sequence ID" value="NZ_JAGGDJ010000104.1"/>
</dbReference>
<comment type="caution">
    <text evidence="2">The sequence shown here is derived from an EMBL/GenBank/DDBJ whole genome shotgun (WGS) entry which is preliminary data.</text>
</comment>
<reference evidence="2 3" key="1">
    <citation type="submission" date="2021-03" db="EMBL/GenBank/DDBJ databases">
        <title>Paenibacillus artemisicola MWE-103 whole genome sequence.</title>
        <authorList>
            <person name="Ham Y.J."/>
        </authorList>
    </citation>
    <scope>NUCLEOTIDE SEQUENCE [LARGE SCALE GENOMIC DNA]</scope>
    <source>
        <strain evidence="2 3">MWE-103</strain>
    </source>
</reference>
<evidence type="ECO:0000313" key="2">
    <source>
        <dbReference type="EMBL" id="MBO7749045.1"/>
    </source>
</evidence>
<evidence type="ECO:0008006" key="4">
    <source>
        <dbReference type="Google" id="ProtNLM"/>
    </source>
</evidence>
<name>A0ABS3WL52_9BACL</name>
<proteinExistence type="predicted"/>
<sequence>MRRFIFIFLVLLSSLLTGCSSTEDYHFDDKDIKISLINQLINDQYRTYSFEVENTGKLEIKYLNFYLYYPVIVGNGGFTGNPFKIEGKADISKPINIRTKEKITYTILAQIKGVFGNSKSLDFNHPQVELNGLVEQGKEDIPFEMSGGYLKMK</sequence>
<dbReference type="EMBL" id="JAGGDJ010000104">
    <property type="protein sequence ID" value="MBO7749045.1"/>
    <property type="molecule type" value="Genomic_DNA"/>
</dbReference>
<feature type="signal peptide" evidence="1">
    <location>
        <begin position="1"/>
        <end position="22"/>
    </location>
</feature>
<keyword evidence="3" id="KW-1185">Reference proteome</keyword>
<dbReference type="Proteomes" id="UP000670947">
    <property type="component" value="Unassembled WGS sequence"/>
</dbReference>
<protein>
    <recommendedName>
        <fullName evidence="4">LEA14-like dessication related protein</fullName>
    </recommendedName>
</protein>
<gene>
    <name evidence="2" type="ORF">I8J29_33280</name>
</gene>
<evidence type="ECO:0000313" key="3">
    <source>
        <dbReference type="Proteomes" id="UP000670947"/>
    </source>
</evidence>
<feature type="chain" id="PRO_5047211901" description="LEA14-like dessication related protein" evidence="1">
    <location>
        <begin position="23"/>
        <end position="153"/>
    </location>
</feature>
<evidence type="ECO:0000256" key="1">
    <source>
        <dbReference type="SAM" id="SignalP"/>
    </source>
</evidence>
<keyword evidence="1" id="KW-0732">Signal</keyword>
<dbReference type="PROSITE" id="PS51257">
    <property type="entry name" value="PROKAR_LIPOPROTEIN"/>
    <property type="match status" value="1"/>
</dbReference>
<organism evidence="2 3">
    <name type="scientific">Paenibacillus artemisiicola</name>
    <dbReference type="NCBI Taxonomy" id="1172618"/>
    <lineage>
        <taxon>Bacteria</taxon>
        <taxon>Bacillati</taxon>
        <taxon>Bacillota</taxon>
        <taxon>Bacilli</taxon>
        <taxon>Bacillales</taxon>
        <taxon>Paenibacillaceae</taxon>
        <taxon>Paenibacillus</taxon>
    </lineage>
</organism>
<accession>A0ABS3WL52</accession>